<dbReference type="Proteomes" id="UP000649345">
    <property type="component" value="Unassembled WGS sequence"/>
</dbReference>
<evidence type="ECO:0008006" key="3">
    <source>
        <dbReference type="Google" id="ProtNLM"/>
    </source>
</evidence>
<evidence type="ECO:0000313" key="2">
    <source>
        <dbReference type="Proteomes" id="UP000649345"/>
    </source>
</evidence>
<dbReference type="SUPFAM" id="SSF101898">
    <property type="entry name" value="NHL repeat"/>
    <property type="match status" value="1"/>
</dbReference>
<name>A0A923LEJ7_9FIRM</name>
<protein>
    <recommendedName>
        <fullName evidence="3">WD40 repeat domain-containing protein</fullName>
    </recommendedName>
</protein>
<organism evidence="1 2">
    <name type="scientific">Anaerosacchariphilus hominis</name>
    <dbReference type="NCBI Taxonomy" id="2763017"/>
    <lineage>
        <taxon>Bacteria</taxon>
        <taxon>Bacillati</taxon>
        <taxon>Bacillota</taxon>
        <taxon>Clostridia</taxon>
        <taxon>Lachnospirales</taxon>
        <taxon>Lachnospiraceae</taxon>
        <taxon>Anaerosacchariphilus</taxon>
    </lineage>
</organism>
<dbReference type="RefSeq" id="WP_117471897.1">
    <property type="nucleotide sequence ID" value="NZ_JACOOR010000008.1"/>
</dbReference>
<comment type="caution">
    <text evidence="1">The sequence shown here is derived from an EMBL/GenBank/DDBJ whole genome shotgun (WGS) entry which is preliminary data.</text>
</comment>
<dbReference type="EMBL" id="JACOOR010000008">
    <property type="protein sequence ID" value="MBC5660822.1"/>
    <property type="molecule type" value="Genomic_DNA"/>
</dbReference>
<accession>A0A923LEJ7</accession>
<keyword evidence="2" id="KW-1185">Reference proteome</keyword>
<dbReference type="AlphaFoldDB" id="A0A923LEJ7"/>
<gene>
    <name evidence="1" type="ORF">H8S44_13735</name>
</gene>
<sequence>MIEKTFLNPATNKQWRIEIDGHTIRTCLNSGKVKEILCDSAFQVKSKAASAMMGQMRKGFVYQNPDAAVEEARCHRFVGKDSNGFMPLATALTRDDFFLTRMAGDFEDEILYHFDGNGEILETVSLGAKRMTYEQVLCPNDTLLLNNSYLLQQFSLRTHEVTPFANKKNRMKTMLDASGDLALWYTGEEIIVFDFGSNTEVWRETVKCKKSKNPNFAYYCFGMLSPRQSKAAYRVTEGEYVLVDLKSAQKVVIPNEGWHPFFSPDDQCFSVGGKFYLTQTGEEIDNPFPFSVRQGLSFSDTCMVRTRGSLMAVQQDRGSSPIELWDIGSGQLLATIDDPFVVRQVNFAFTGSGLVLHTDYGAMSIYSCSPDGGYPGLRSAGGRAGV</sequence>
<reference evidence="1" key="1">
    <citation type="submission" date="2020-08" db="EMBL/GenBank/DDBJ databases">
        <title>Genome public.</title>
        <authorList>
            <person name="Liu C."/>
            <person name="Sun Q."/>
        </authorList>
    </citation>
    <scope>NUCLEOTIDE SEQUENCE</scope>
    <source>
        <strain evidence="1">NSJ-68</strain>
    </source>
</reference>
<evidence type="ECO:0000313" key="1">
    <source>
        <dbReference type="EMBL" id="MBC5660822.1"/>
    </source>
</evidence>
<proteinExistence type="predicted"/>